<accession>A0AAV5SG05</accession>
<protein>
    <recommendedName>
        <fullName evidence="2">Paraneoplastic antigen Ma-like C-terminal domain-containing protein</fullName>
    </recommendedName>
</protein>
<evidence type="ECO:0000313" key="4">
    <source>
        <dbReference type="Proteomes" id="UP001432027"/>
    </source>
</evidence>
<feature type="domain" description="Paraneoplastic antigen Ma-like C-terminal" evidence="2">
    <location>
        <begin position="100"/>
        <end position="210"/>
    </location>
</feature>
<evidence type="ECO:0000259" key="2">
    <source>
        <dbReference type="Pfam" id="PF14893"/>
    </source>
</evidence>
<feature type="non-terminal residue" evidence="3">
    <location>
        <position position="1"/>
    </location>
</feature>
<evidence type="ECO:0000313" key="3">
    <source>
        <dbReference type="EMBL" id="GMS82286.1"/>
    </source>
</evidence>
<reference evidence="3" key="1">
    <citation type="submission" date="2023-10" db="EMBL/GenBank/DDBJ databases">
        <title>Genome assembly of Pristionchus species.</title>
        <authorList>
            <person name="Yoshida K."/>
            <person name="Sommer R.J."/>
        </authorList>
    </citation>
    <scope>NUCLEOTIDE SEQUENCE</scope>
    <source>
        <strain evidence="3">RS0144</strain>
    </source>
</reference>
<gene>
    <name evidence="3" type="ORF">PENTCL1PPCAC_4461</name>
</gene>
<organism evidence="3 4">
    <name type="scientific">Pristionchus entomophagus</name>
    <dbReference type="NCBI Taxonomy" id="358040"/>
    <lineage>
        <taxon>Eukaryota</taxon>
        <taxon>Metazoa</taxon>
        <taxon>Ecdysozoa</taxon>
        <taxon>Nematoda</taxon>
        <taxon>Chromadorea</taxon>
        <taxon>Rhabditida</taxon>
        <taxon>Rhabditina</taxon>
        <taxon>Diplogasteromorpha</taxon>
        <taxon>Diplogasteroidea</taxon>
        <taxon>Neodiplogasteridae</taxon>
        <taxon>Pristionchus</taxon>
    </lineage>
</organism>
<dbReference type="EMBL" id="BTSX01000002">
    <property type="protein sequence ID" value="GMS82286.1"/>
    <property type="molecule type" value="Genomic_DNA"/>
</dbReference>
<dbReference type="Proteomes" id="UP001432027">
    <property type="component" value="Unassembled WGS sequence"/>
</dbReference>
<keyword evidence="4" id="KW-1185">Reference proteome</keyword>
<sequence>PSPHLGVCCMSDLEDNPRDSDRDSRTPSPTLFNEEQLAGALVGLDTSIAETKKATKDFTTKVNRCFKTVTTRIDHCLPMVASLDAFPIRKEGRAPLRPFSGDGDEDFDLWIRRFNDLVNMASTALNDRQKASHLIGNLTSRARDVVDTLRDNQKVDHAAIIDAVRNLVQCPEERALARQRLNNCRQEPGESVQVFHSRLQRLVRSAMQGKDNDVVKDRILEEFMDRLSPRISFYVKSQVVPQYLPTQPVQLVQQAPVQRQYHFSQQMAPMPISRTRQLLVFCSAGYHNRQRCFAALAGTFNQLPNEDAESRTSNVGLFITNPTNQLINVNEGQMGVERQTRCSESGDKGSLETL</sequence>
<dbReference type="Pfam" id="PF14893">
    <property type="entry name" value="PNMA"/>
    <property type="match status" value="1"/>
</dbReference>
<dbReference type="InterPro" id="IPR048270">
    <property type="entry name" value="PNMA_C"/>
</dbReference>
<proteinExistence type="predicted"/>
<feature type="compositionally biased region" description="Basic and acidic residues" evidence="1">
    <location>
        <begin position="15"/>
        <end position="25"/>
    </location>
</feature>
<name>A0AAV5SG05_9BILA</name>
<evidence type="ECO:0000256" key="1">
    <source>
        <dbReference type="SAM" id="MobiDB-lite"/>
    </source>
</evidence>
<comment type="caution">
    <text evidence="3">The sequence shown here is derived from an EMBL/GenBank/DDBJ whole genome shotgun (WGS) entry which is preliminary data.</text>
</comment>
<feature type="region of interest" description="Disordered" evidence="1">
    <location>
        <begin position="11"/>
        <end position="30"/>
    </location>
</feature>
<dbReference type="AlphaFoldDB" id="A0AAV5SG05"/>